<dbReference type="AlphaFoldDB" id="A0A0U3NNJ4"/>
<evidence type="ECO:0000259" key="2">
    <source>
        <dbReference type="PROSITE" id="PS50995"/>
    </source>
</evidence>
<dbReference type="EMBL" id="CP013862">
    <property type="protein sequence ID" value="ALX48299.1"/>
    <property type="molecule type" value="Genomic_DNA"/>
</dbReference>
<keyword evidence="4" id="KW-1185">Reference proteome</keyword>
<dbReference type="GO" id="GO:0006950">
    <property type="term" value="P:response to stress"/>
    <property type="evidence" value="ECO:0007669"/>
    <property type="project" value="TreeGrafter"/>
</dbReference>
<name>A0A0U3NNJ4_9BACI</name>
<dbReference type="GO" id="GO:0003677">
    <property type="term" value="F:DNA binding"/>
    <property type="evidence" value="ECO:0007669"/>
    <property type="project" value="UniProtKB-KW"/>
</dbReference>
<evidence type="ECO:0000313" key="4">
    <source>
        <dbReference type="Proteomes" id="UP000050331"/>
    </source>
</evidence>
<dbReference type="InterPro" id="IPR036390">
    <property type="entry name" value="WH_DNA-bd_sf"/>
</dbReference>
<dbReference type="SMART" id="SM00347">
    <property type="entry name" value="HTH_MARR"/>
    <property type="match status" value="1"/>
</dbReference>
<dbReference type="SUPFAM" id="SSF46785">
    <property type="entry name" value="Winged helix' DNA-binding domain"/>
    <property type="match status" value="1"/>
</dbReference>
<dbReference type="Pfam" id="PF01047">
    <property type="entry name" value="MarR"/>
    <property type="match status" value="1"/>
</dbReference>
<dbReference type="InterPro" id="IPR000835">
    <property type="entry name" value="HTH_MarR-typ"/>
</dbReference>
<sequence>MNDNELFATWINLTKYHDRLLKAMDYALHHQFQLGINEFYLLHFLAQTDEKKMRLSDLLPKVGLSHSALSRLVSRMEKYRGESLVQRTTDQGDKRSVDVLLSEEGEQLAEEMLSLLNSTLNNQLSEKDINKIKGLFD</sequence>
<dbReference type="InterPro" id="IPR039422">
    <property type="entry name" value="MarR/SlyA-like"/>
</dbReference>
<dbReference type="PANTHER" id="PTHR33164:SF99">
    <property type="entry name" value="MARR FAMILY REGULATORY PROTEIN"/>
    <property type="match status" value="1"/>
</dbReference>
<dbReference type="OrthoDB" id="5195026at2"/>
<feature type="domain" description="HTH marR-type" evidence="2">
    <location>
        <begin position="3"/>
        <end position="137"/>
    </location>
</feature>
<accession>A0A0U3NNJ4</accession>
<keyword evidence="1" id="KW-0238">DNA-binding</keyword>
<evidence type="ECO:0000256" key="1">
    <source>
        <dbReference type="ARBA" id="ARBA00023125"/>
    </source>
</evidence>
<dbReference type="PROSITE" id="PS50995">
    <property type="entry name" value="HTH_MARR_2"/>
    <property type="match status" value="1"/>
</dbReference>
<dbReference type="Gene3D" id="1.10.10.10">
    <property type="entry name" value="Winged helix-like DNA-binding domain superfamily/Winged helix DNA-binding domain"/>
    <property type="match status" value="1"/>
</dbReference>
<dbReference type="PANTHER" id="PTHR33164">
    <property type="entry name" value="TRANSCRIPTIONAL REGULATOR, MARR FAMILY"/>
    <property type="match status" value="1"/>
</dbReference>
<dbReference type="Proteomes" id="UP000050331">
    <property type="component" value="Chromosome"/>
</dbReference>
<dbReference type="RefSeq" id="WP_068443549.1">
    <property type="nucleotide sequence ID" value="NZ_CP013862.1"/>
</dbReference>
<dbReference type="InterPro" id="IPR036388">
    <property type="entry name" value="WH-like_DNA-bd_sf"/>
</dbReference>
<proteinExistence type="predicted"/>
<reference evidence="3 4" key="1">
    <citation type="submission" date="2016-01" db="EMBL/GenBank/DDBJ databases">
        <title>Complete genome sequence of strain Lentibacillus amyloliquefaciens LAM0015T isolated from saline sediment.</title>
        <authorList>
            <person name="Wang J.-L."/>
            <person name="He M.-X."/>
        </authorList>
    </citation>
    <scope>NUCLEOTIDE SEQUENCE [LARGE SCALE GENOMIC DNA]</scope>
    <source>
        <strain evidence="3 4">LAM0015</strain>
    </source>
</reference>
<protein>
    <recommendedName>
        <fullName evidence="2">HTH marR-type domain-containing protein</fullName>
    </recommendedName>
</protein>
<dbReference type="KEGG" id="lao:AOX59_06565"/>
<organism evidence="3 4">
    <name type="scientific">Lentibacillus amyloliquefaciens</name>
    <dbReference type="NCBI Taxonomy" id="1472767"/>
    <lineage>
        <taxon>Bacteria</taxon>
        <taxon>Bacillati</taxon>
        <taxon>Bacillota</taxon>
        <taxon>Bacilli</taxon>
        <taxon>Bacillales</taxon>
        <taxon>Bacillaceae</taxon>
        <taxon>Lentibacillus</taxon>
    </lineage>
</organism>
<evidence type="ECO:0000313" key="3">
    <source>
        <dbReference type="EMBL" id="ALX48299.1"/>
    </source>
</evidence>
<dbReference type="GO" id="GO:0003700">
    <property type="term" value="F:DNA-binding transcription factor activity"/>
    <property type="evidence" value="ECO:0007669"/>
    <property type="project" value="InterPro"/>
</dbReference>
<gene>
    <name evidence="3" type="ORF">AOX59_06565</name>
</gene>
<dbReference type="STRING" id="1472767.AOX59_06565"/>